<protein>
    <recommendedName>
        <fullName evidence="7">Acid phosphatase</fullName>
    </recommendedName>
</protein>
<dbReference type="InterPro" id="IPR005519">
    <property type="entry name" value="Acid_phosphat_B-like"/>
</dbReference>
<dbReference type="PIRSF" id="PIRSF002674">
    <property type="entry name" value="VSP"/>
    <property type="match status" value="1"/>
</dbReference>
<dbReference type="PANTHER" id="PTHR31284:SF9">
    <property type="entry name" value="HAD SUPERFAMILY, SUBFAMILY IIIB ACID PHOSPHATASE"/>
    <property type="match status" value="1"/>
</dbReference>
<feature type="chain" id="PRO_5024359735" description="Acid phosphatase" evidence="4">
    <location>
        <begin position="26"/>
        <end position="256"/>
    </location>
</feature>
<evidence type="ECO:0008006" key="7">
    <source>
        <dbReference type="Google" id="ProtNLM"/>
    </source>
</evidence>
<dbReference type="NCBIfam" id="TIGR01675">
    <property type="entry name" value="plant-AP"/>
    <property type="match status" value="1"/>
</dbReference>
<dbReference type="Gramene" id="ONK62717">
    <property type="protein sequence ID" value="ONK62717"/>
    <property type="gene ID" value="A4U43_C07F7370"/>
</dbReference>
<gene>
    <name evidence="5" type="ORF">A4U43_C07F7370</name>
</gene>
<evidence type="ECO:0000313" key="6">
    <source>
        <dbReference type="Proteomes" id="UP000243459"/>
    </source>
</evidence>
<dbReference type="EMBL" id="CM007387">
    <property type="protein sequence ID" value="ONK62717.1"/>
    <property type="molecule type" value="Genomic_DNA"/>
</dbReference>
<keyword evidence="6" id="KW-1185">Reference proteome</keyword>
<dbReference type="Proteomes" id="UP000243459">
    <property type="component" value="Chromosome 7"/>
</dbReference>
<dbReference type="OrthoDB" id="59415at2759"/>
<dbReference type="Gene3D" id="3.40.50.1000">
    <property type="entry name" value="HAD superfamily/HAD-like"/>
    <property type="match status" value="1"/>
</dbReference>
<dbReference type="OMA" id="HYHESGE"/>
<dbReference type="SUPFAM" id="SSF56784">
    <property type="entry name" value="HAD-like"/>
    <property type="match status" value="1"/>
</dbReference>
<dbReference type="InterPro" id="IPR023214">
    <property type="entry name" value="HAD_sf"/>
</dbReference>
<sequence length="256" mass="29425">MMQLIRPIWEFLILILANLLSQAPAMKMPGFYPYPMPYYTSYCLSWRVGVEANNVRYFHTVPPQCVTYIENYMLGGQYNSDVGVVIQQIFAYLDETVPSDDGKDAWIFDVDDTCLSNVMYYGNKRFGGVPYDPMSFKSWAERGMCPAIPAVLGLYRRLLQSGYKVFLITGRDEVTLRLSTTQNLFMQGFLGYEKLIMRNPLYRGMGAAMFKSSMRKQLVDEGYRIRGNIGDQWSDLMGDCSGDRTFKLPNPMYFVP</sequence>
<dbReference type="Pfam" id="PF03767">
    <property type="entry name" value="Acid_phosphat_B"/>
    <property type="match status" value="1"/>
</dbReference>
<dbReference type="InterPro" id="IPR010028">
    <property type="entry name" value="Acid_phosphatase_pln"/>
</dbReference>
<dbReference type="InterPro" id="IPR036412">
    <property type="entry name" value="HAD-like_sf"/>
</dbReference>
<evidence type="ECO:0000256" key="1">
    <source>
        <dbReference type="ARBA" id="ARBA00022729"/>
    </source>
</evidence>
<reference evidence="6" key="1">
    <citation type="journal article" date="2017" name="Nat. Commun.">
        <title>The asparagus genome sheds light on the origin and evolution of a young Y chromosome.</title>
        <authorList>
            <person name="Harkess A."/>
            <person name="Zhou J."/>
            <person name="Xu C."/>
            <person name="Bowers J.E."/>
            <person name="Van der Hulst R."/>
            <person name="Ayyampalayam S."/>
            <person name="Mercati F."/>
            <person name="Riccardi P."/>
            <person name="McKain M.R."/>
            <person name="Kakrana A."/>
            <person name="Tang H."/>
            <person name="Ray J."/>
            <person name="Groenendijk J."/>
            <person name="Arikit S."/>
            <person name="Mathioni S.M."/>
            <person name="Nakano M."/>
            <person name="Shan H."/>
            <person name="Telgmann-Rauber A."/>
            <person name="Kanno A."/>
            <person name="Yue Z."/>
            <person name="Chen H."/>
            <person name="Li W."/>
            <person name="Chen Y."/>
            <person name="Xu X."/>
            <person name="Zhang Y."/>
            <person name="Luo S."/>
            <person name="Chen H."/>
            <person name="Gao J."/>
            <person name="Mao Z."/>
            <person name="Pires J.C."/>
            <person name="Luo M."/>
            <person name="Kudrna D."/>
            <person name="Wing R.A."/>
            <person name="Meyers B.C."/>
            <person name="Yi K."/>
            <person name="Kong H."/>
            <person name="Lavrijsen P."/>
            <person name="Sunseri F."/>
            <person name="Falavigna A."/>
            <person name="Ye Y."/>
            <person name="Leebens-Mack J.H."/>
            <person name="Chen G."/>
        </authorList>
    </citation>
    <scope>NUCLEOTIDE SEQUENCE [LARGE SCALE GENOMIC DNA]</scope>
    <source>
        <strain evidence="6">cv. DH0086</strain>
    </source>
</reference>
<dbReference type="GO" id="GO:0003993">
    <property type="term" value="F:acid phosphatase activity"/>
    <property type="evidence" value="ECO:0007669"/>
    <property type="project" value="InterPro"/>
</dbReference>
<evidence type="ECO:0000256" key="4">
    <source>
        <dbReference type="SAM" id="SignalP"/>
    </source>
</evidence>
<proteinExistence type="inferred from homology"/>
<dbReference type="CDD" id="cd07535">
    <property type="entry name" value="HAD_VSP"/>
    <property type="match status" value="1"/>
</dbReference>
<name>A0A5P1EBZ2_ASPOF</name>
<keyword evidence="1 4" id="KW-0732">Signal</keyword>
<dbReference type="PANTHER" id="PTHR31284">
    <property type="entry name" value="ACID PHOSPHATASE-LIKE PROTEIN"/>
    <property type="match status" value="1"/>
</dbReference>
<feature type="signal peptide" evidence="4">
    <location>
        <begin position="1"/>
        <end position="25"/>
    </location>
</feature>
<dbReference type="InterPro" id="IPR014403">
    <property type="entry name" value="APS1/VSP"/>
</dbReference>
<evidence type="ECO:0000256" key="2">
    <source>
        <dbReference type="ARBA" id="ARBA00023180"/>
    </source>
</evidence>
<dbReference type="AlphaFoldDB" id="A0A5P1EBZ2"/>
<evidence type="ECO:0000313" key="5">
    <source>
        <dbReference type="EMBL" id="ONK62717.1"/>
    </source>
</evidence>
<organism evidence="5 6">
    <name type="scientific">Asparagus officinalis</name>
    <name type="common">Garden asparagus</name>
    <dbReference type="NCBI Taxonomy" id="4686"/>
    <lineage>
        <taxon>Eukaryota</taxon>
        <taxon>Viridiplantae</taxon>
        <taxon>Streptophyta</taxon>
        <taxon>Embryophyta</taxon>
        <taxon>Tracheophyta</taxon>
        <taxon>Spermatophyta</taxon>
        <taxon>Magnoliopsida</taxon>
        <taxon>Liliopsida</taxon>
        <taxon>Asparagales</taxon>
        <taxon>Asparagaceae</taxon>
        <taxon>Asparagoideae</taxon>
        <taxon>Asparagus</taxon>
    </lineage>
</organism>
<accession>A0A5P1EBZ2</accession>
<keyword evidence="2" id="KW-0325">Glycoprotein</keyword>
<comment type="similarity">
    <text evidence="3">Belongs to the APS1/VSP family.</text>
</comment>
<evidence type="ECO:0000256" key="3">
    <source>
        <dbReference type="PIRNR" id="PIRNR002674"/>
    </source>
</evidence>